<dbReference type="GO" id="GO:0008276">
    <property type="term" value="F:protein methyltransferase activity"/>
    <property type="evidence" value="ECO:0007669"/>
    <property type="project" value="TreeGrafter"/>
</dbReference>
<evidence type="ECO:0000256" key="4">
    <source>
        <dbReference type="ARBA" id="ARBA00022679"/>
    </source>
</evidence>
<dbReference type="InterPro" id="IPR052190">
    <property type="entry name" value="Euk-Arch_PrmC-MTase"/>
</dbReference>
<evidence type="ECO:0000256" key="2">
    <source>
        <dbReference type="ARBA" id="ARBA00006149"/>
    </source>
</evidence>
<evidence type="ECO:0000256" key="1">
    <source>
        <dbReference type="ARBA" id="ARBA00004123"/>
    </source>
</evidence>
<name>A0A1V2LFU8_CYBFA</name>
<keyword evidence="6" id="KW-0539">Nucleus</keyword>
<dbReference type="PROSITE" id="PS00092">
    <property type="entry name" value="N6_MTASE"/>
    <property type="match status" value="1"/>
</dbReference>
<dbReference type="GO" id="GO:0005634">
    <property type="term" value="C:nucleus"/>
    <property type="evidence" value="ECO:0007669"/>
    <property type="project" value="UniProtKB-SubCell"/>
</dbReference>
<dbReference type="GO" id="GO:0035657">
    <property type="term" value="C:eRF1 methyltransferase complex"/>
    <property type="evidence" value="ECO:0007669"/>
    <property type="project" value="TreeGrafter"/>
</dbReference>
<dbReference type="GO" id="GO:0032259">
    <property type="term" value="P:methylation"/>
    <property type="evidence" value="ECO:0007669"/>
    <property type="project" value="UniProtKB-KW"/>
</dbReference>
<reference evidence="9" key="1">
    <citation type="journal article" date="2017" name="Genome Announc.">
        <title>Genome sequences of Cyberlindnera fabianii 65, Pichia kudriavzevii 129, and Saccharomyces cerevisiae 131 isolated from fermented masau fruits in Zimbabwe.</title>
        <authorList>
            <person name="van Rijswijck I.M.H."/>
            <person name="Derks M.F.L."/>
            <person name="Abee T."/>
            <person name="de Ridder D."/>
            <person name="Smid E.J."/>
        </authorList>
    </citation>
    <scope>NUCLEOTIDE SEQUENCE [LARGE SCALE GENOMIC DNA]</scope>
    <source>
        <strain evidence="9">65</strain>
    </source>
</reference>
<keyword evidence="5" id="KW-0949">S-adenosyl-L-methionine</keyword>
<keyword evidence="4 8" id="KW-0808">Transferase</keyword>
<comment type="subcellular location">
    <subcellularLocation>
        <location evidence="1">Nucleus</location>
    </subcellularLocation>
</comment>
<comment type="similarity">
    <text evidence="2">Belongs to the eukaryotic/archaeal PrmC-related family.</text>
</comment>
<dbReference type="Proteomes" id="UP000189513">
    <property type="component" value="Unassembled WGS sequence"/>
</dbReference>
<keyword evidence="9" id="KW-1185">Reference proteome</keyword>
<dbReference type="EMBL" id="MPUK01000001">
    <property type="protein sequence ID" value="ONH69931.1"/>
    <property type="molecule type" value="Genomic_DNA"/>
</dbReference>
<dbReference type="InterPro" id="IPR002052">
    <property type="entry name" value="DNA_methylase_N6_adenine_CS"/>
</dbReference>
<dbReference type="OMA" id="EWDDWME"/>
<organism evidence="8 9">
    <name type="scientific">Cyberlindnera fabianii</name>
    <name type="common">Yeast</name>
    <name type="synonym">Hansenula fabianii</name>
    <dbReference type="NCBI Taxonomy" id="36022"/>
    <lineage>
        <taxon>Eukaryota</taxon>
        <taxon>Fungi</taxon>
        <taxon>Dikarya</taxon>
        <taxon>Ascomycota</taxon>
        <taxon>Saccharomycotina</taxon>
        <taxon>Saccharomycetes</taxon>
        <taxon>Phaffomycetales</taxon>
        <taxon>Phaffomycetaceae</taxon>
        <taxon>Cyberlindnera</taxon>
    </lineage>
</organism>
<evidence type="ECO:0000313" key="9">
    <source>
        <dbReference type="Proteomes" id="UP000189513"/>
    </source>
</evidence>
<dbReference type="GO" id="GO:0003676">
    <property type="term" value="F:nucleic acid binding"/>
    <property type="evidence" value="ECO:0007669"/>
    <property type="project" value="InterPro"/>
</dbReference>
<dbReference type="PANTHER" id="PTHR45875">
    <property type="entry name" value="METHYLTRANSFERASE N6AMT1"/>
    <property type="match status" value="1"/>
</dbReference>
<evidence type="ECO:0000313" key="8">
    <source>
        <dbReference type="EMBL" id="ONH69931.1"/>
    </source>
</evidence>
<dbReference type="Gene3D" id="3.40.50.150">
    <property type="entry name" value="Vaccinia Virus protein VP39"/>
    <property type="match status" value="1"/>
</dbReference>
<dbReference type="STRING" id="36022.A0A1V2LFU8"/>
<evidence type="ECO:0000256" key="6">
    <source>
        <dbReference type="ARBA" id="ARBA00023242"/>
    </source>
</evidence>
<dbReference type="InterPro" id="IPR004557">
    <property type="entry name" value="PrmC-related"/>
</dbReference>
<proteinExistence type="inferred from homology"/>
<evidence type="ECO:0000259" key="7">
    <source>
        <dbReference type="Pfam" id="PF05175"/>
    </source>
</evidence>
<dbReference type="InterPro" id="IPR029063">
    <property type="entry name" value="SAM-dependent_MTases_sf"/>
</dbReference>
<accession>A0A1V2LFU8</accession>
<dbReference type="SUPFAM" id="SSF53335">
    <property type="entry name" value="S-adenosyl-L-methionine-dependent methyltransferases"/>
    <property type="match status" value="1"/>
</dbReference>
<dbReference type="GO" id="GO:0008757">
    <property type="term" value="F:S-adenosylmethionine-dependent methyltransferase activity"/>
    <property type="evidence" value="ECO:0007669"/>
    <property type="project" value="TreeGrafter"/>
</dbReference>
<dbReference type="VEuPathDB" id="FungiDB:BON22_0120"/>
<dbReference type="AlphaFoldDB" id="A0A1V2LFU8"/>
<protein>
    <submittedName>
        <fullName evidence="8">ERF1 methyltransferase catalytic subunit MTQ2</fullName>
    </submittedName>
</protein>
<dbReference type="NCBIfam" id="TIGR00537">
    <property type="entry name" value="hemK_rel_arch"/>
    <property type="match status" value="1"/>
</dbReference>
<evidence type="ECO:0000256" key="5">
    <source>
        <dbReference type="ARBA" id="ARBA00022691"/>
    </source>
</evidence>
<dbReference type="InterPro" id="IPR007848">
    <property type="entry name" value="Small_mtfrase_dom"/>
</dbReference>
<dbReference type="PANTHER" id="PTHR45875:SF1">
    <property type="entry name" value="METHYLTRANSFERASE N6AMT1"/>
    <property type="match status" value="1"/>
</dbReference>
<sequence length="214" mass="23622">MLPTPDVVADYDKVYEPAEDSFLLLDSLEEEKDYINSNFKSPLVVEIGTGSGVVTSFMHKHIIPQGLFLTTDLNPHACRASLDTSKKNGGALFLDSLQSDLTTSIRPHLVDILVFNPPYVPAEDVPAVPDSEDAYEWLDLALLGGDDGMVVTDRLLANLDSILSSDGIAYILFCARNKPKLVASKMEEMGWSVTLVLNRKAGWEDLSVYKFKRV</sequence>
<comment type="caution">
    <text evidence="8">The sequence shown here is derived from an EMBL/GenBank/DDBJ whole genome shotgun (WGS) entry which is preliminary data.</text>
</comment>
<feature type="domain" description="Methyltransferase small" evidence="7">
    <location>
        <begin position="23"/>
        <end position="121"/>
    </location>
</feature>
<keyword evidence="3 8" id="KW-0489">Methyltransferase</keyword>
<dbReference type="Pfam" id="PF05175">
    <property type="entry name" value="MTS"/>
    <property type="match status" value="1"/>
</dbReference>
<gene>
    <name evidence="8" type="ORF">BON22_0120</name>
</gene>
<evidence type="ECO:0000256" key="3">
    <source>
        <dbReference type="ARBA" id="ARBA00022603"/>
    </source>
</evidence>
<dbReference type="FunFam" id="3.40.50.150:FF:000077">
    <property type="entry name" value="HemK methyltransferase family member 2"/>
    <property type="match status" value="1"/>
</dbReference>